<dbReference type="InterPro" id="IPR017969">
    <property type="entry name" value="Heavy-metal-associated_CS"/>
</dbReference>
<keyword evidence="2" id="KW-0186">Copper</keyword>
<evidence type="ECO:0000256" key="1">
    <source>
        <dbReference type="ARBA" id="ARBA00022723"/>
    </source>
</evidence>
<dbReference type="FunFam" id="3.30.70.100:FF:000005">
    <property type="entry name" value="Copper-exporting P-type ATPase A"/>
    <property type="match status" value="1"/>
</dbReference>
<proteinExistence type="predicted"/>
<gene>
    <name evidence="4" type="ORF">K9W45_11385</name>
</gene>
<organism evidence="4">
    <name type="scientific">Candidatus Heimdallarchaeum aukensis</name>
    <dbReference type="NCBI Taxonomy" id="2876573"/>
    <lineage>
        <taxon>Archaea</taxon>
        <taxon>Promethearchaeati</taxon>
        <taxon>Candidatus Heimdallarchaeota</taxon>
        <taxon>Candidatus Heimdallarchaeia (ex Rinke et al. 2021) (nom. nud.)</taxon>
        <taxon>Candidatus Heimdallarchaeales</taxon>
        <taxon>Candidatus Heimdallarchaeaceae</taxon>
        <taxon>Candidatus Heimdallarchaeum</taxon>
    </lineage>
</organism>
<dbReference type="NCBIfam" id="TIGR00003">
    <property type="entry name" value="copper ion binding protein"/>
    <property type="match status" value="1"/>
</dbReference>
<dbReference type="Pfam" id="PF00403">
    <property type="entry name" value="HMA"/>
    <property type="match status" value="1"/>
</dbReference>
<evidence type="ECO:0000259" key="3">
    <source>
        <dbReference type="PROSITE" id="PS50846"/>
    </source>
</evidence>
<dbReference type="Gene3D" id="3.30.70.100">
    <property type="match status" value="1"/>
</dbReference>
<evidence type="ECO:0000256" key="2">
    <source>
        <dbReference type="ARBA" id="ARBA00023008"/>
    </source>
</evidence>
<name>A0A9Y1BKD1_9ARCH</name>
<protein>
    <submittedName>
        <fullName evidence="4">Copper ion binding protein</fullName>
    </submittedName>
</protein>
<feature type="domain" description="HMA" evidence="3">
    <location>
        <begin position="2"/>
        <end position="68"/>
    </location>
</feature>
<dbReference type="PANTHER" id="PTHR46594">
    <property type="entry name" value="P-TYPE CATION-TRANSPORTING ATPASE"/>
    <property type="match status" value="1"/>
</dbReference>
<dbReference type="SUPFAM" id="SSF55008">
    <property type="entry name" value="HMA, heavy metal-associated domain"/>
    <property type="match status" value="1"/>
</dbReference>
<sequence>MDEVILNIEGMTCGHCVMTVTKALQGVTGVKKVKVDLEKGTAKVKFDSKEATIESMINAVVDFGYKATAV</sequence>
<keyword evidence="1" id="KW-0479">Metal-binding</keyword>
<dbReference type="Proteomes" id="UP001201020">
    <property type="component" value="Chromosome"/>
</dbReference>
<evidence type="ECO:0000313" key="4">
    <source>
        <dbReference type="EMBL" id="UJG40431.1"/>
    </source>
</evidence>
<dbReference type="InterPro" id="IPR001802">
    <property type="entry name" value="MerP/CopZ"/>
</dbReference>
<accession>A0A9Y1BKD1</accession>
<dbReference type="AlphaFoldDB" id="A0A9Y1BKD1"/>
<dbReference type="EMBL" id="CP084166">
    <property type="protein sequence ID" value="UJG40431.1"/>
    <property type="molecule type" value="Genomic_DNA"/>
</dbReference>
<dbReference type="PANTHER" id="PTHR46594:SF4">
    <property type="entry name" value="P-TYPE CATION-TRANSPORTING ATPASE"/>
    <property type="match status" value="1"/>
</dbReference>
<dbReference type="InterPro" id="IPR036163">
    <property type="entry name" value="HMA_dom_sf"/>
</dbReference>
<dbReference type="CDD" id="cd00371">
    <property type="entry name" value="HMA"/>
    <property type="match status" value="1"/>
</dbReference>
<dbReference type="GO" id="GO:0005507">
    <property type="term" value="F:copper ion binding"/>
    <property type="evidence" value="ECO:0007669"/>
    <property type="project" value="InterPro"/>
</dbReference>
<dbReference type="InterPro" id="IPR006121">
    <property type="entry name" value="HMA_dom"/>
</dbReference>
<dbReference type="PROSITE" id="PS01047">
    <property type="entry name" value="HMA_1"/>
    <property type="match status" value="1"/>
</dbReference>
<dbReference type="PRINTS" id="PR00946">
    <property type="entry name" value="HGSCAVENGER"/>
</dbReference>
<reference evidence="4" key="1">
    <citation type="journal article" date="2022" name="Nat. Microbiol.">
        <title>Unique mobile elements and scalable gene flow at the prokaryote-eukaryote boundary revealed by circularized Asgard archaea genomes.</title>
        <authorList>
            <person name="Wu F."/>
            <person name="Speth D.R."/>
            <person name="Philosof A."/>
            <person name="Cremiere A."/>
            <person name="Narayanan A."/>
            <person name="Barco R.A."/>
            <person name="Connon S.A."/>
            <person name="Amend J.P."/>
            <person name="Antoshechkin I.A."/>
            <person name="Orphan V.J."/>
        </authorList>
    </citation>
    <scope>NUCLEOTIDE SEQUENCE</scope>
    <source>
        <strain evidence="4">PM71</strain>
    </source>
</reference>
<dbReference type="PROSITE" id="PS50846">
    <property type="entry name" value="HMA_2"/>
    <property type="match status" value="1"/>
</dbReference>
<dbReference type="InterPro" id="IPR006122">
    <property type="entry name" value="HMA_Cu_ion-bd"/>
</dbReference>